<sequence length="341" mass="34790">MTTVAARGPRPGLEPLEAHLVLWGDLAEVPTGVDAAPALVQLPTRGPGADAVGRTGALLEDLSVEIGPHGWKLADRPGGDERHARALLRDDVEALSIAASGYAGSLVLSARGPWTQSAELYLARGDRVLGDRGARADLAGSLAVGLGDHVADVRRLVPGADVVVHLDEPLLAQVGAGVLPTFSGYSRIRAVPGPEVVEGLRTVVDAVHAAGARVVVHGGASWSVVGPIVLAGADALGLDLVPGRWDERLWEQVATAAERGVALWAALPPAQVSQCSGPDVVALADAVAVPWRRVGLPVVGLDGVTLVESGDVVARGSLDQARAVTGNLGRAAAVLAERASA</sequence>
<evidence type="ECO:0000313" key="1">
    <source>
        <dbReference type="EMBL" id="SDS32371.1"/>
    </source>
</evidence>
<keyword evidence="2" id="KW-1185">Reference proteome</keyword>
<dbReference type="EMBL" id="LT629776">
    <property type="protein sequence ID" value="SDS32371.1"/>
    <property type="molecule type" value="Genomic_DNA"/>
</dbReference>
<dbReference type="Proteomes" id="UP000185663">
    <property type="component" value="Chromosome I"/>
</dbReference>
<dbReference type="RefSeq" id="WP_083371999.1">
    <property type="nucleotide sequence ID" value="NZ_LT629776.1"/>
</dbReference>
<name>A0A1H1R9H8_9CELL</name>
<accession>A0A1H1R9H8</accession>
<evidence type="ECO:0000313" key="2">
    <source>
        <dbReference type="Proteomes" id="UP000185663"/>
    </source>
</evidence>
<dbReference type="eggNOG" id="COG0620">
    <property type="taxonomic scope" value="Bacteria"/>
</dbReference>
<dbReference type="AlphaFoldDB" id="A0A1H1R9H8"/>
<dbReference type="OrthoDB" id="5242426at2"/>
<reference evidence="1 2" key="1">
    <citation type="submission" date="2016-10" db="EMBL/GenBank/DDBJ databases">
        <authorList>
            <person name="de Groot N.N."/>
        </authorList>
    </citation>
    <scope>NUCLEOTIDE SEQUENCE [LARGE SCALE GENOMIC DNA]</scope>
    <source>
        <strain evidence="1 2">DSM 22126</strain>
    </source>
</reference>
<proteinExistence type="predicted"/>
<gene>
    <name evidence="1" type="ORF">SAMN04489860_1295</name>
</gene>
<protein>
    <submittedName>
        <fullName evidence="1">Uncharacterized protein</fullName>
    </submittedName>
</protein>
<dbReference type="STRING" id="545619.SAMN04489860_1295"/>
<organism evidence="1 2">
    <name type="scientific">Paraoerskovia marina</name>
    <dbReference type="NCBI Taxonomy" id="545619"/>
    <lineage>
        <taxon>Bacteria</taxon>
        <taxon>Bacillati</taxon>
        <taxon>Actinomycetota</taxon>
        <taxon>Actinomycetes</taxon>
        <taxon>Micrococcales</taxon>
        <taxon>Cellulomonadaceae</taxon>
        <taxon>Paraoerskovia</taxon>
    </lineage>
</organism>